<evidence type="ECO:0000256" key="2">
    <source>
        <dbReference type="ARBA" id="ARBA00023079"/>
    </source>
</evidence>
<dbReference type="GO" id="GO:0034354">
    <property type="term" value="P:'de novo' NAD+ biosynthetic process from L-tryptophan"/>
    <property type="evidence" value="ECO:0007669"/>
    <property type="project" value="UniProtKB-UniRule"/>
</dbReference>
<dbReference type="RefSeq" id="XP_046069106.1">
    <property type="nucleotide sequence ID" value="XM_046211762.1"/>
</dbReference>
<evidence type="ECO:0000256" key="1">
    <source>
        <dbReference type="ARBA" id="ARBA00022801"/>
    </source>
</evidence>
<dbReference type="Pfam" id="PF07859">
    <property type="entry name" value="Abhydrolase_3"/>
    <property type="match status" value="1"/>
</dbReference>
<dbReference type="HAMAP" id="MF_03014">
    <property type="entry name" value="KFase"/>
    <property type="match status" value="1"/>
</dbReference>
<sequence length="294" mass="32476">MSPIETFHYGPHELQKIHVSKVSENFGQTDKERYWIVYIHGGAWRDPTILASSFKSTERVLRNNPLVQNHVAAFASIDYRLSPHPDFPQDSKHTPDTQLRVAEHPDHLHDVQAALKFLQDNYSIGENYVLVGHSCGATLAFQTVMGRVSGANPSTAPKPKAIVGACGIYDLRLLRDDFKQYGSVNEFITRAFGAEEDVWDEVSPGKVGRSDGVASGWSTGQVAVVASSTGDSLINLPQGLVMGKVLKNWESLADGRTLVLHQDLQEEHDDVWSKGQELASVIIDALQNLVERHA</sequence>
<feature type="active site" evidence="3">
    <location>
        <position position="231"/>
    </location>
</feature>
<dbReference type="SUPFAM" id="SSF53474">
    <property type="entry name" value="alpha/beta-Hydrolases"/>
    <property type="match status" value="1"/>
</dbReference>
<dbReference type="InterPro" id="IPR027519">
    <property type="entry name" value="KFase_ver/fungi-typ"/>
</dbReference>
<dbReference type="GO" id="GO:0019441">
    <property type="term" value="P:L-tryptophan catabolic process to kynurenine"/>
    <property type="evidence" value="ECO:0007669"/>
    <property type="project" value="UniProtKB-UniRule"/>
</dbReference>
<comment type="domain">
    <text evidence="3">The main chain amide nitrogen atoms of the second glycine and its adjacent residue in the HGGXW motif define the oxyanion hole, and stabilize the oxyanion that forms during the nucleophilic attack by the catalytic serine during substrate cleavage.</text>
</comment>
<feature type="short sequence motif" description="HGGXW" evidence="3">
    <location>
        <begin position="40"/>
        <end position="44"/>
    </location>
</feature>
<keyword evidence="2 3" id="KW-0823">Tryptophan catabolism</keyword>
<dbReference type="InterPro" id="IPR013094">
    <property type="entry name" value="AB_hydrolase_3"/>
</dbReference>
<dbReference type="Gene3D" id="3.40.50.1820">
    <property type="entry name" value="alpha/beta hydrolase"/>
    <property type="match status" value="1"/>
</dbReference>
<comment type="subunit">
    <text evidence="3">Homodimer.</text>
</comment>
<keyword evidence="6" id="KW-1185">Reference proteome</keyword>
<evidence type="ECO:0000313" key="6">
    <source>
        <dbReference type="Proteomes" id="UP001201262"/>
    </source>
</evidence>
<dbReference type="Proteomes" id="UP001201262">
    <property type="component" value="Unassembled WGS sequence"/>
</dbReference>
<comment type="caution">
    <text evidence="5">The sequence shown here is derived from an EMBL/GenBank/DDBJ whole genome shotgun (WGS) entry which is preliminary data.</text>
</comment>
<dbReference type="PANTHER" id="PTHR48081">
    <property type="entry name" value="AB HYDROLASE SUPERFAMILY PROTEIN C4A8.06C"/>
    <property type="match status" value="1"/>
</dbReference>
<feature type="active site" evidence="3">
    <location>
        <position position="268"/>
    </location>
</feature>
<evidence type="ECO:0000259" key="4">
    <source>
        <dbReference type="Pfam" id="PF07859"/>
    </source>
</evidence>
<dbReference type="PANTHER" id="PTHR48081:SF33">
    <property type="entry name" value="KYNURENINE FORMAMIDASE"/>
    <property type="match status" value="1"/>
</dbReference>
<feature type="domain" description="Alpha/beta hydrolase fold-3" evidence="4">
    <location>
        <begin position="36"/>
        <end position="212"/>
    </location>
</feature>
<dbReference type="AlphaFoldDB" id="A0AAD4KIV7"/>
<dbReference type="GeneID" id="70242049"/>
<keyword evidence="1 3" id="KW-0378">Hydrolase</keyword>
<accession>A0AAD4KIV7</accession>
<comment type="similarity">
    <text evidence="3">Belongs to the kynurenine formamidase family.</text>
</comment>
<dbReference type="InterPro" id="IPR050300">
    <property type="entry name" value="GDXG_lipolytic_enzyme"/>
</dbReference>
<dbReference type="GO" id="GO:0004061">
    <property type="term" value="F:arylformamidase activity"/>
    <property type="evidence" value="ECO:0007669"/>
    <property type="project" value="UniProtKB-UniRule"/>
</dbReference>
<dbReference type="EMBL" id="JAJTJA010000010">
    <property type="protein sequence ID" value="KAH8693233.1"/>
    <property type="molecule type" value="Genomic_DNA"/>
</dbReference>
<organism evidence="5 6">
    <name type="scientific">Talaromyces proteolyticus</name>
    <dbReference type="NCBI Taxonomy" id="1131652"/>
    <lineage>
        <taxon>Eukaryota</taxon>
        <taxon>Fungi</taxon>
        <taxon>Dikarya</taxon>
        <taxon>Ascomycota</taxon>
        <taxon>Pezizomycotina</taxon>
        <taxon>Eurotiomycetes</taxon>
        <taxon>Eurotiomycetidae</taxon>
        <taxon>Eurotiales</taxon>
        <taxon>Trichocomaceae</taxon>
        <taxon>Talaromyces</taxon>
        <taxon>Talaromyces sect. Bacilispori</taxon>
    </lineage>
</organism>
<proteinExistence type="inferred from homology"/>
<name>A0AAD4KIV7_9EURO</name>
<evidence type="ECO:0000313" key="5">
    <source>
        <dbReference type="EMBL" id="KAH8693233.1"/>
    </source>
</evidence>
<dbReference type="InterPro" id="IPR029058">
    <property type="entry name" value="AB_hydrolase_fold"/>
</dbReference>
<gene>
    <name evidence="5" type="ORF">BGW36DRAFT_302218</name>
</gene>
<comment type="catalytic activity">
    <reaction evidence="3">
        <text>N-formyl-L-kynurenine + H2O = L-kynurenine + formate + H(+)</text>
        <dbReference type="Rhea" id="RHEA:13009"/>
        <dbReference type="ChEBI" id="CHEBI:15377"/>
        <dbReference type="ChEBI" id="CHEBI:15378"/>
        <dbReference type="ChEBI" id="CHEBI:15740"/>
        <dbReference type="ChEBI" id="CHEBI:57959"/>
        <dbReference type="ChEBI" id="CHEBI:58629"/>
        <dbReference type="EC" id="3.5.1.9"/>
    </reaction>
</comment>
<comment type="pathway">
    <text evidence="3">Amino-acid degradation; L-tryptophan degradation via kynurenine pathway; L-kynurenine from L-tryptophan: step 2/2.</text>
</comment>
<evidence type="ECO:0000256" key="3">
    <source>
        <dbReference type="HAMAP-Rule" id="MF_03014"/>
    </source>
</evidence>
<comment type="function">
    <text evidence="3">Catalyzes the hydrolysis of N-formyl-L-kynurenine to L-kynurenine, the second step in the kynurenine pathway of tryptophan degradation. Kynurenine may be further oxidized to nicotinic acid, NAD(H) and NADP(H). Required for elimination of toxic metabolites.</text>
</comment>
<dbReference type="EC" id="3.5.1.9" evidence="3"/>
<feature type="active site" description="Nucleophile" evidence="3">
    <location>
        <position position="134"/>
    </location>
</feature>
<protein>
    <recommendedName>
        <fullName evidence="3">Kynurenine formamidase</fullName>
        <shortName evidence="3">KFA</shortName>
        <shortName evidence="3">KFase</shortName>
        <ecNumber evidence="3">3.5.1.9</ecNumber>
    </recommendedName>
    <alternativeName>
        <fullName evidence="3">Arylformamidase</fullName>
    </alternativeName>
    <alternativeName>
        <fullName evidence="3">N-formylkynurenine formamidase</fullName>
        <shortName evidence="3">FKF</shortName>
    </alternativeName>
</protein>
<reference evidence="5" key="1">
    <citation type="submission" date="2021-12" db="EMBL/GenBank/DDBJ databases">
        <title>Convergent genome expansion in fungi linked to evolution of root-endophyte symbiosis.</title>
        <authorList>
            <consortium name="DOE Joint Genome Institute"/>
            <person name="Ke Y.-H."/>
            <person name="Bonito G."/>
            <person name="Liao H.-L."/>
            <person name="Looney B."/>
            <person name="Rojas-Flechas A."/>
            <person name="Nash J."/>
            <person name="Hameed K."/>
            <person name="Schadt C."/>
            <person name="Martin F."/>
            <person name="Crous P.W."/>
            <person name="Miettinen O."/>
            <person name="Magnuson J.K."/>
            <person name="Labbe J."/>
            <person name="Jacobson D."/>
            <person name="Doktycz M.J."/>
            <person name="Veneault-Fourrey C."/>
            <person name="Kuo A."/>
            <person name="Mondo S."/>
            <person name="Calhoun S."/>
            <person name="Riley R."/>
            <person name="Ohm R."/>
            <person name="LaButti K."/>
            <person name="Andreopoulos B."/>
            <person name="Pangilinan J."/>
            <person name="Nolan M."/>
            <person name="Tritt A."/>
            <person name="Clum A."/>
            <person name="Lipzen A."/>
            <person name="Daum C."/>
            <person name="Barry K."/>
            <person name="Grigoriev I.V."/>
            <person name="Vilgalys R."/>
        </authorList>
    </citation>
    <scope>NUCLEOTIDE SEQUENCE</scope>
    <source>
        <strain evidence="5">PMI_201</strain>
    </source>
</reference>